<evidence type="ECO:0000313" key="2">
    <source>
        <dbReference type="Proteomes" id="UP000092528"/>
    </source>
</evidence>
<sequence length="34" mass="3936">MWLFLIATDAIDGEALEHLDHDDLFTHHDPNAVY</sequence>
<reference evidence="1 2" key="1">
    <citation type="submission" date="2016-07" db="EMBL/GenBank/DDBJ databases">
        <title>Genome sequencing of Vibrio scophthalmi strain VS-05, an isolated from Paralichthys olivaceus.</title>
        <authorList>
            <person name="Han H.-J."/>
        </authorList>
    </citation>
    <scope>NUCLEOTIDE SEQUENCE [LARGE SCALE GENOMIC DNA]</scope>
    <source>
        <strain evidence="1 2">VS-05</strain>
    </source>
</reference>
<name>A0A1C7FBP0_9VIBR</name>
<proteinExistence type="predicted"/>
<dbReference type="AlphaFoldDB" id="A0A1C7FBP0"/>
<evidence type="ECO:0000313" key="1">
    <source>
        <dbReference type="EMBL" id="ANU37322.1"/>
    </source>
</evidence>
<organism evidence="1 2">
    <name type="scientific">Vibrio scophthalmi</name>
    <dbReference type="NCBI Taxonomy" id="45658"/>
    <lineage>
        <taxon>Bacteria</taxon>
        <taxon>Pseudomonadati</taxon>
        <taxon>Pseudomonadota</taxon>
        <taxon>Gammaproteobacteria</taxon>
        <taxon>Vibrionales</taxon>
        <taxon>Vibrionaceae</taxon>
        <taxon>Vibrio</taxon>
    </lineage>
</organism>
<keyword evidence="2" id="KW-1185">Reference proteome</keyword>
<dbReference type="EMBL" id="CP016414">
    <property type="protein sequence ID" value="ANU37322.1"/>
    <property type="molecule type" value="Genomic_DNA"/>
</dbReference>
<dbReference type="Proteomes" id="UP000092528">
    <property type="component" value="Chromosome 1"/>
</dbReference>
<gene>
    <name evidence="1" type="ORF">VSVS05_02225</name>
</gene>
<accession>A0A1C7FBP0</accession>
<protein>
    <submittedName>
        <fullName evidence="1">Uncharacterized protein</fullName>
    </submittedName>
</protein>